<dbReference type="GO" id="GO:0003684">
    <property type="term" value="F:damaged DNA binding"/>
    <property type="evidence" value="ECO:0007669"/>
    <property type="project" value="TreeGrafter"/>
</dbReference>
<dbReference type="Pfam" id="PF10482">
    <property type="entry name" value="CtIP_N"/>
    <property type="match status" value="1"/>
</dbReference>
<feature type="region of interest" description="Disordered" evidence="2">
    <location>
        <begin position="231"/>
        <end position="253"/>
    </location>
</feature>
<evidence type="ECO:0000313" key="4">
    <source>
        <dbReference type="Ensembl" id="ENSECRP00000016596.1"/>
    </source>
</evidence>
<evidence type="ECO:0000256" key="2">
    <source>
        <dbReference type="SAM" id="MobiDB-lite"/>
    </source>
</evidence>
<dbReference type="AlphaFoldDB" id="A0A8C4SGP0"/>
<protein>
    <submittedName>
        <fullName evidence="4">Retinoblastoma binding protein 8-like</fullName>
    </submittedName>
</protein>
<feature type="coiled-coil region" evidence="1">
    <location>
        <begin position="103"/>
        <end position="130"/>
    </location>
</feature>
<feature type="compositionally biased region" description="Polar residues" evidence="2">
    <location>
        <begin position="470"/>
        <end position="487"/>
    </location>
</feature>
<dbReference type="Ensembl" id="ENSECRT00000016891.1">
    <property type="protein sequence ID" value="ENSECRP00000016596.1"/>
    <property type="gene ID" value="ENSECRG00000011051.1"/>
</dbReference>
<feature type="domain" description="DNA endonuclease Ctp1 N-terminal" evidence="3">
    <location>
        <begin position="6"/>
        <end position="125"/>
    </location>
</feature>
<gene>
    <name evidence="4" type="primary">rbbp8l</name>
</gene>
<dbReference type="InterPro" id="IPR033316">
    <property type="entry name" value="RBBP8-like"/>
</dbReference>
<feature type="compositionally biased region" description="Basic and acidic residues" evidence="2">
    <location>
        <begin position="244"/>
        <end position="253"/>
    </location>
</feature>
<reference evidence="4" key="1">
    <citation type="submission" date="2021-06" db="EMBL/GenBank/DDBJ databases">
        <authorList>
            <consortium name="Wellcome Sanger Institute Data Sharing"/>
        </authorList>
    </citation>
    <scope>NUCLEOTIDE SEQUENCE [LARGE SCALE GENOMIC DNA]</scope>
</reference>
<keyword evidence="1" id="KW-0175">Coiled coil</keyword>
<name>A0A8C4SGP0_ERPCA</name>
<feature type="compositionally biased region" description="Basic and acidic residues" evidence="2">
    <location>
        <begin position="489"/>
        <end position="506"/>
    </location>
</feature>
<dbReference type="PANTHER" id="PTHR15107:SF3">
    <property type="entry name" value="RBBP8 N-TERMINAL-LIKE PROTEIN"/>
    <property type="match status" value="1"/>
</dbReference>
<sequence>MTSDSFSELLNRLREIHEKETKVLQAKVTELTMEKCCDAQRMEEMFSKNQQLREQQKILQENVKLLENRLRAGLCDRCTVTQDAAKKRQQEFENSQLQSLHHISMLVNEMNMLKKENKRLLEEVKKLRGAFLERNGRYPKAPTPEFGTSTDTTATLSFVAAMNKSSQMLDGRLVRPSVHKASEQSSPQHLAEVGIPEHRKVLSWSGQESQNLHMISNQLHSTIAVMTPGAKNERSSRMSPGVENIHDSKPGFKGSMMRDMHEDMSQPFVRAKPSTEERIPSPLVTFRTLSERAQRLSLQWASENKMDWGSHIQERSEDHIPVADCYGHVIYMKEQTLETHNEVQIAKEKCLQQDGDVNVTYKQVSRSLNRNSVEDHKKATEVEIIQDRSTHLQSNGTDSKHDKAYALCKKTNDSPLDLSDYGRSKEGYQPNKPEEEDRSESFRLRMGSDEMHGYTNRGTKRSRSDSSSSIPNELSPTSSQSVKSQMSPVEDKTLKESALNNKERNIQKNPVNNKATLCEQENIGSVLMPVVVLEALRDESEAVDSSDSEMAAPYDSESNHETSPEDPLSSDGRDSRNKGRQRIRLRKMAVLRRHSPRERKAPVKASSVHQKNINDPEKS</sequence>
<dbReference type="GO" id="GO:0010792">
    <property type="term" value="P:DNA double-strand break processing involved in repair via single-strand annealing"/>
    <property type="evidence" value="ECO:0007669"/>
    <property type="project" value="TreeGrafter"/>
</dbReference>
<reference evidence="4" key="3">
    <citation type="submission" date="2025-09" db="UniProtKB">
        <authorList>
            <consortium name="Ensembl"/>
        </authorList>
    </citation>
    <scope>IDENTIFICATION</scope>
</reference>
<dbReference type="PANTHER" id="PTHR15107">
    <property type="entry name" value="RETINOBLASTOMA BINDING PROTEIN 8"/>
    <property type="match status" value="1"/>
</dbReference>
<feature type="region of interest" description="Disordered" evidence="2">
    <location>
        <begin position="411"/>
        <end position="513"/>
    </location>
</feature>
<dbReference type="RefSeq" id="XP_028667406.1">
    <property type="nucleotide sequence ID" value="XM_028811573.2"/>
</dbReference>
<feature type="region of interest" description="Disordered" evidence="2">
    <location>
        <begin position="539"/>
        <end position="619"/>
    </location>
</feature>
<feature type="compositionally biased region" description="Basic residues" evidence="2">
    <location>
        <begin position="578"/>
        <end position="597"/>
    </location>
</feature>
<dbReference type="Proteomes" id="UP000694620">
    <property type="component" value="Chromosome 10"/>
</dbReference>
<feature type="coiled-coil region" evidence="1">
    <location>
        <begin position="42"/>
        <end position="69"/>
    </location>
</feature>
<feature type="compositionally biased region" description="Basic and acidic residues" evidence="2">
    <location>
        <begin position="420"/>
        <end position="452"/>
    </location>
</feature>
<keyword evidence="5" id="KW-1185">Reference proteome</keyword>
<organism evidence="4 5">
    <name type="scientific">Erpetoichthys calabaricus</name>
    <name type="common">Rope fish</name>
    <name type="synonym">Calamoichthys calabaricus</name>
    <dbReference type="NCBI Taxonomy" id="27687"/>
    <lineage>
        <taxon>Eukaryota</taxon>
        <taxon>Metazoa</taxon>
        <taxon>Chordata</taxon>
        <taxon>Craniata</taxon>
        <taxon>Vertebrata</taxon>
        <taxon>Euteleostomi</taxon>
        <taxon>Actinopterygii</taxon>
        <taxon>Polypteriformes</taxon>
        <taxon>Polypteridae</taxon>
        <taxon>Erpetoichthys</taxon>
    </lineage>
</organism>
<dbReference type="InterPro" id="IPR019518">
    <property type="entry name" value="CtIP_N"/>
</dbReference>
<reference evidence="4" key="2">
    <citation type="submission" date="2025-08" db="UniProtKB">
        <authorList>
            <consortium name="Ensembl"/>
        </authorList>
    </citation>
    <scope>IDENTIFICATION</scope>
</reference>
<accession>A0A8C4SGP0</accession>
<proteinExistence type="predicted"/>
<evidence type="ECO:0000313" key="5">
    <source>
        <dbReference type="Proteomes" id="UP000694620"/>
    </source>
</evidence>
<evidence type="ECO:0000259" key="3">
    <source>
        <dbReference type="Pfam" id="PF10482"/>
    </source>
</evidence>
<evidence type="ECO:0000256" key="1">
    <source>
        <dbReference type="SAM" id="Coils"/>
    </source>
</evidence>
<dbReference type="GeneID" id="114659225"/>
<dbReference type="GeneTree" id="ENSGT00530000063835"/>